<feature type="domain" description="T6SS Phospholipase effector Tle1-like catalytic" evidence="2">
    <location>
        <begin position="5"/>
        <end position="119"/>
    </location>
</feature>
<dbReference type="Pfam" id="PF09994">
    <property type="entry name" value="T6SS_Tle1-like_cat"/>
    <property type="match status" value="1"/>
</dbReference>
<reference evidence="3" key="1">
    <citation type="submission" date="2018-08" db="EMBL/GenBank/DDBJ databases">
        <title>Identification of Burkholderia cepacia strains that express a Burkholderia pseudomallei-like capsular polysaccharide.</title>
        <authorList>
            <person name="Burtnick M.N."/>
            <person name="Vongsouvath M."/>
            <person name="Newton P."/>
            <person name="Wuthiekanun V."/>
            <person name="Limmathurotsakul D."/>
            <person name="Brett P.J."/>
            <person name="Chantratita N."/>
            <person name="Dance D.A."/>
        </authorList>
    </citation>
    <scope>NUCLEOTIDE SEQUENCE</scope>
    <source>
        <strain evidence="3">SBXCC001</strain>
    </source>
</reference>
<sequence length="168" mass="18619">MCGVSVSYDFLGIFDTVASVGIAQSAAATLFDGHGGWGRKELMAVPHYVRRCVHMVAAHEPRGSFPLDLIDCSMDGREEIVYRGVHSDVGGGYGPGEQGRGRDDADKLSQVPLLDMYREARKASAYCSNERARKRGRRSRTGRSTRNDAHRTRSPSASAHEYWELTWI</sequence>
<evidence type="ECO:0000256" key="1">
    <source>
        <dbReference type="SAM" id="MobiDB-lite"/>
    </source>
</evidence>
<dbReference type="EMBL" id="QXCT01000002">
    <property type="protein sequence ID" value="MDW9253986.1"/>
    <property type="molecule type" value="Genomic_DNA"/>
</dbReference>
<protein>
    <recommendedName>
        <fullName evidence="2">T6SS Phospholipase effector Tle1-like catalytic domain-containing protein</fullName>
    </recommendedName>
</protein>
<feature type="region of interest" description="Disordered" evidence="1">
    <location>
        <begin position="125"/>
        <end position="156"/>
    </location>
</feature>
<gene>
    <name evidence="3" type="ORF">C7S16_0241</name>
</gene>
<comment type="caution">
    <text evidence="3">The sequence shown here is derived from an EMBL/GenBank/DDBJ whole genome shotgun (WGS) entry which is preliminary data.</text>
</comment>
<evidence type="ECO:0000259" key="2">
    <source>
        <dbReference type="Pfam" id="PF09994"/>
    </source>
</evidence>
<dbReference type="InterPro" id="IPR018712">
    <property type="entry name" value="Tle1-like_cat"/>
</dbReference>
<dbReference type="Proteomes" id="UP001272137">
    <property type="component" value="Unassembled WGS sequence"/>
</dbReference>
<feature type="compositionally biased region" description="Basic residues" evidence="1">
    <location>
        <begin position="132"/>
        <end position="143"/>
    </location>
</feature>
<name>A0AAW9CVQ7_BURTH</name>
<dbReference type="PANTHER" id="PTHR33840">
    <property type="match status" value="1"/>
</dbReference>
<accession>A0AAW9CVQ7</accession>
<dbReference type="AlphaFoldDB" id="A0AAW9CVQ7"/>
<organism evidence="3 4">
    <name type="scientific">Burkholderia thailandensis</name>
    <dbReference type="NCBI Taxonomy" id="57975"/>
    <lineage>
        <taxon>Bacteria</taxon>
        <taxon>Pseudomonadati</taxon>
        <taxon>Pseudomonadota</taxon>
        <taxon>Betaproteobacteria</taxon>
        <taxon>Burkholderiales</taxon>
        <taxon>Burkholderiaceae</taxon>
        <taxon>Burkholderia</taxon>
        <taxon>pseudomallei group</taxon>
    </lineage>
</organism>
<proteinExistence type="predicted"/>
<dbReference type="PANTHER" id="PTHR33840:SF1">
    <property type="entry name" value="TLE1 PHOSPHOLIPASE DOMAIN-CONTAINING PROTEIN"/>
    <property type="match status" value="1"/>
</dbReference>
<evidence type="ECO:0000313" key="4">
    <source>
        <dbReference type="Proteomes" id="UP001272137"/>
    </source>
</evidence>
<evidence type="ECO:0000313" key="3">
    <source>
        <dbReference type="EMBL" id="MDW9253986.1"/>
    </source>
</evidence>